<gene>
    <name evidence="1" type="ORF">B0T10DRAFT_569194</name>
</gene>
<proteinExistence type="predicted"/>
<name>A0A9P8VRI3_9HYPO</name>
<accession>A0A9P8VRI3</accession>
<sequence>MKDLFGQVLMINTWFDHDALVKTRQDYRRARPTKVGAEESSMQLLTEGRQKKIVKLLGTEQTPQMFFIDNSPRAELPYEEMVCRSKLMAILDHLSQLPGIKIKKMAIPKERSMMDVDDCLQSLLKRVAVSLESEKAQRLLRSTMQTEVTELNNKVVEIEQELGLIDDDSKTTIGRHVATGVLRKLVGHYL</sequence>
<evidence type="ECO:0000313" key="2">
    <source>
        <dbReference type="Proteomes" id="UP000777438"/>
    </source>
</evidence>
<protein>
    <submittedName>
        <fullName evidence="1">Uncharacterized protein</fullName>
    </submittedName>
</protein>
<dbReference type="EMBL" id="JAGPYM010000086">
    <property type="protein sequence ID" value="KAH6868874.1"/>
    <property type="molecule type" value="Genomic_DNA"/>
</dbReference>
<dbReference type="AlphaFoldDB" id="A0A9P8VRI3"/>
<keyword evidence="2" id="KW-1185">Reference proteome</keyword>
<dbReference type="Proteomes" id="UP000777438">
    <property type="component" value="Unassembled WGS sequence"/>
</dbReference>
<evidence type="ECO:0000313" key="1">
    <source>
        <dbReference type="EMBL" id="KAH6868874.1"/>
    </source>
</evidence>
<reference evidence="1 2" key="1">
    <citation type="journal article" date="2021" name="Nat. Commun.">
        <title>Genetic determinants of endophytism in the Arabidopsis root mycobiome.</title>
        <authorList>
            <person name="Mesny F."/>
            <person name="Miyauchi S."/>
            <person name="Thiergart T."/>
            <person name="Pickel B."/>
            <person name="Atanasova L."/>
            <person name="Karlsson M."/>
            <person name="Huettel B."/>
            <person name="Barry K.W."/>
            <person name="Haridas S."/>
            <person name="Chen C."/>
            <person name="Bauer D."/>
            <person name="Andreopoulos W."/>
            <person name="Pangilinan J."/>
            <person name="LaButti K."/>
            <person name="Riley R."/>
            <person name="Lipzen A."/>
            <person name="Clum A."/>
            <person name="Drula E."/>
            <person name="Henrissat B."/>
            <person name="Kohler A."/>
            <person name="Grigoriev I.V."/>
            <person name="Martin F.M."/>
            <person name="Hacquard S."/>
        </authorList>
    </citation>
    <scope>NUCLEOTIDE SEQUENCE [LARGE SCALE GENOMIC DNA]</scope>
    <source>
        <strain evidence="1 2">MPI-CAGE-CH-0241</strain>
    </source>
</reference>
<organism evidence="1 2">
    <name type="scientific">Thelonectria olida</name>
    <dbReference type="NCBI Taxonomy" id="1576542"/>
    <lineage>
        <taxon>Eukaryota</taxon>
        <taxon>Fungi</taxon>
        <taxon>Dikarya</taxon>
        <taxon>Ascomycota</taxon>
        <taxon>Pezizomycotina</taxon>
        <taxon>Sordariomycetes</taxon>
        <taxon>Hypocreomycetidae</taxon>
        <taxon>Hypocreales</taxon>
        <taxon>Nectriaceae</taxon>
        <taxon>Thelonectria</taxon>
    </lineage>
</organism>
<comment type="caution">
    <text evidence="1">The sequence shown here is derived from an EMBL/GenBank/DDBJ whole genome shotgun (WGS) entry which is preliminary data.</text>
</comment>